<reference evidence="1 2" key="1">
    <citation type="journal article" date="2014" name="Appl. Environ. Microbiol.">
        <title>Elucidation of insertion elements encoded on plasmids and in vitro construction of shuttle vectors from the toxic cyanobacterium Planktothrix.</title>
        <authorList>
            <person name="Christiansen G."/>
            <person name="Goesmann A."/>
            <person name="Kurmayer R."/>
        </authorList>
    </citation>
    <scope>NUCLEOTIDE SEQUENCE [LARGE SCALE GENOMIC DNA]</scope>
    <source>
        <strain evidence="1 2">NIVA-CYA 126/8</strain>
    </source>
</reference>
<gene>
    <name evidence="1" type="ORF">A19Y_3486</name>
</gene>
<dbReference type="RefSeq" id="WP_202807921.1">
    <property type="nucleotide sequence ID" value="NZ_CM002803.1"/>
</dbReference>
<organism evidence="1 2">
    <name type="scientific">Planktothrix agardhii (strain NIVA-CYA 126/8)</name>
    <dbReference type="NCBI Taxonomy" id="388467"/>
    <lineage>
        <taxon>Bacteria</taxon>
        <taxon>Bacillati</taxon>
        <taxon>Cyanobacteriota</taxon>
        <taxon>Cyanophyceae</taxon>
        <taxon>Oscillatoriophycideae</taxon>
        <taxon>Oscillatoriales</taxon>
        <taxon>Microcoleaceae</taxon>
        <taxon>Planktothrix</taxon>
    </lineage>
</organism>
<dbReference type="STRING" id="388467.A19Y_3486"/>
<dbReference type="Proteomes" id="UP000027395">
    <property type="component" value="Chromosome"/>
</dbReference>
<dbReference type="PATRIC" id="fig|388467.6.peg.3431"/>
<evidence type="ECO:0000313" key="2">
    <source>
        <dbReference type="Proteomes" id="UP000027395"/>
    </source>
</evidence>
<protein>
    <submittedName>
        <fullName evidence="1">Uncharacterized protein</fullName>
    </submittedName>
</protein>
<proteinExistence type="predicted"/>
<dbReference type="AlphaFoldDB" id="A0A073CIX8"/>
<accession>A0A073CIX8</accession>
<evidence type="ECO:0000313" key="1">
    <source>
        <dbReference type="EMBL" id="KEI68254.1"/>
    </source>
</evidence>
<dbReference type="eggNOG" id="ENOG5033JEN">
    <property type="taxonomic scope" value="Bacteria"/>
</dbReference>
<dbReference type="GeneID" id="77288084"/>
<sequence>MMKKVIQSTGKIDRVGQLSLDYPIKGTPPSSVRVIILWEETETEVNDFWEQIKEYQQYPLMSAEQLQLELKQSLTEAGYDSREKIVDLVQDIKREISQERQQKQDSIQ</sequence>
<name>A0A073CIX8_PLAA1</name>
<keyword evidence="2" id="KW-1185">Reference proteome</keyword>
<dbReference type="EMBL" id="CM002803">
    <property type="protein sequence ID" value="KEI68254.1"/>
    <property type="molecule type" value="Genomic_DNA"/>
</dbReference>
<dbReference type="HOGENOM" id="CLU_162453_0_0_3"/>